<proteinExistence type="predicted"/>
<sequence>MTEKSDFTGTAESRLLEAKDAAFNDVQSKQPEKISDKMVLTNWLTRRLNRAETQLISLGCNFGGSDTGENPGLLRECHTGDAECHCPINVPNDSDKEYVHYECLQPPVSVLSRQNLMCDCHKRPQLRRLNWSDLRFIVVTVENGLLWNMTKAMDAKIAAAVTGISCDVIAAVTIKCKDGIRKLKPRHFIIAGHDLQPEEKASVGSAKTKSHGAKPQEHLSKYWSFLADRGRHERVTGSSGRQSPLIC</sequence>
<keyword evidence="2" id="KW-1185">Reference proteome</keyword>
<dbReference type="WBParaSite" id="SBAD_0000390401-mRNA-1">
    <property type="protein sequence ID" value="SBAD_0000390401-mRNA-1"/>
    <property type="gene ID" value="SBAD_0000390401"/>
</dbReference>
<evidence type="ECO:0000313" key="1">
    <source>
        <dbReference type="EMBL" id="VDP02195.1"/>
    </source>
</evidence>
<evidence type="ECO:0000313" key="3">
    <source>
        <dbReference type="WBParaSite" id="SBAD_0000390401-mRNA-1"/>
    </source>
</evidence>
<accession>A0A183IJD8</accession>
<dbReference type="Proteomes" id="UP000270296">
    <property type="component" value="Unassembled WGS sequence"/>
</dbReference>
<name>A0A183IJD8_9BILA</name>
<organism evidence="3">
    <name type="scientific">Soboliphyme baturini</name>
    <dbReference type="NCBI Taxonomy" id="241478"/>
    <lineage>
        <taxon>Eukaryota</taxon>
        <taxon>Metazoa</taxon>
        <taxon>Ecdysozoa</taxon>
        <taxon>Nematoda</taxon>
        <taxon>Enoplea</taxon>
        <taxon>Dorylaimia</taxon>
        <taxon>Dioctophymatida</taxon>
        <taxon>Dioctophymatoidea</taxon>
        <taxon>Soboliphymatidae</taxon>
        <taxon>Soboliphyme</taxon>
    </lineage>
</organism>
<reference evidence="1 2" key="2">
    <citation type="submission" date="2018-11" db="EMBL/GenBank/DDBJ databases">
        <authorList>
            <consortium name="Pathogen Informatics"/>
        </authorList>
    </citation>
    <scope>NUCLEOTIDE SEQUENCE [LARGE SCALE GENOMIC DNA]</scope>
</reference>
<protein>
    <submittedName>
        <fullName evidence="3">Ribosomal_L7Ae domain-containing protein</fullName>
    </submittedName>
</protein>
<gene>
    <name evidence="1" type="ORF">SBAD_LOCUS3734</name>
</gene>
<dbReference type="EMBL" id="UZAM01007920">
    <property type="protein sequence ID" value="VDP02195.1"/>
    <property type="molecule type" value="Genomic_DNA"/>
</dbReference>
<evidence type="ECO:0000313" key="2">
    <source>
        <dbReference type="Proteomes" id="UP000270296"/>
    </source>
</evidence>
<dbReference type="AlphaFoldDB" id="A0A183IJD8"/>
<reference evidence="3" key="1">
    <citation type="submission" date="2016-06" db="UniProtKB">
        <authorList>
            <consortium name="WormBaseParasite"/>
        </authorList>
    </citation>
    <scope>IDENTIFICATION</scope>
</reference>